<dbReference type="InterPro" id="IPR029026">
    <property type="entry name" value="tRNA_m1G_MTases_N"/>
</dbReference>
<dbReference type="HAMAP" id="MF_00605">
    <property type="entry name" value="TrmD"/>
    <property type="match status" value="1"/>
</dbReference>
<organism evidence="19 20">
    <name type="scientific">Candidatus Harrisonbacteria bacterium CG10_big_fil_rev_8_21_14_0_10_44_23</name>
    <dbReference type="NCBI Taxonomy" id="1974585"/>
    <lineage>
        <taxon>Bacteria</taxon>
        <taxon>Candidatus Harrisoniibacteriota</taxon>
    </lineage>
</organism>
<evidence type="ECO:0000256" key="15">
    <source>
        <dbReference type="HAMAP-Rule" id="MF_00605"/>
    </source>
</evidence>
<comment type="caution">
    <text evidence="19">The sequence shown here is derived from an EMBL/GenBank/DDBJ whole genome shotgun (WGS) entry which is preliminary data.</text>
</comment>
<keyword evidence="7 15" id="KW-0963">Cytoplasm</keyword>
<evidence type="ECO:0000259" key="18">
    <source>
        <dbReference type="Pfam" id="PF01746"/>
    </source>
</evidence>
<dbReference type="CDD" id="cd18080">
    <property type="entry name" value="TrmD-like"/>
    <property type="match status" value="1"/>
</dbReference>
<evidence type="ECO:0000256" key="4">
    <source>
        <dbReference type="ARBA" id="ARBA00011738"/>
    </source>
</evidence>
<feature type="binding site" evidence="15 16">
    <location>
        <position position="136"/>
    </location>
    <ligand>
        <name>S-adenosyl-L-methionine</name>
        <dbReference type="ChEBI" id="CHEBI:59789"/>
    </ligand>
</feature>
<feature type="domain" description="tRNA methyltransferase TRMD/TRM10-type" evidence="18">
    <location>
        <begin position="11"/>
        <end position="244"/>
    </location>
</feature>
<keyword evidence="8 15" id="KW-0489">Methyltransferase</keyword>
<comment type="similarity">
    <text evidence="3 15 17">Belongs to the RNA methyltransferase TrmD family.</text>
</comment>
<evidence type="ECO:0000256" key="8">
    <source>
        <dbReference type="ARBA" id="ARBA00022603"/>
    </source>
</evidence>
<keyword evidence="9 15" id="KW-0808">Transferase</keyword>
<dbReference type="FunFam" id="3.40.1280.10:FF:000001">
    <property type="entry name" value="tRNA (guanine-N(1)-)-methyltransferase"/>
    <property type="match status" value="1"/>
</dbReference>
<comment type="function">
    <text evidence="1 15 17">Specifically methylates guanosine-37 in various tRNAs.</text>
</comment>
<keyword evidence="11 15" id="KW-0819">tRNA processing</keyword>
<gene>
    <name evidence="15" type="primary">trmD</name>
    <name evidence="19" type="ORF">COU09_02485</name>
</gene>
<evidence type="ECO:0000256" key="7">
    <source>
        <dbReference type="ARBA" id="ARBA00022490"/>
    </source>
</evidence>
<dbReference type="PANTHER" id="PTHR46417">
    <property type="entry name" value="TRNA (GUANINE-N(1)-)-METHYLTRANSFERASE"/>
    <property type="match status" value="1"/>
</dbReference>
<comment type="subunit">
    <text evidence="4 15 17">Homodimer.</text>
</comment>
<dbReference type="GO" id="GO:0005829">
    <property type="term" value="C:cytosol"/>
    <property type="evidence" value="ECO:0007669"/>
    <property type="project" value="TreeGrafter"/>
</dbReference>
<dbReference type="AlphaFoldDB" id="A0A2H0UPQ9"/>
<evidence type="ECO:0000256" key="16">
    <source>
        <dbReference type="PIRSR" id="PIRSR000386-1"/>
    </source>
</evidence>
<evidence type="ECO:0000256" key="1">
    <source>
        <dbReference type="ARBA" id="ARBA00002634"/>
    </source>
</evidence>
<evidence type="ECO:0000313" key="19">
    <source>
        <dbReference type="EMBL" id="PIR88419.1"/>
    </source>
</evidence>
<evidence type="ECO:0000256" key="13">
    <source>
        <dbReference type="ARBA" id="ARBA00033392"/>
    </source>
</evidence>
<protein>
    <recommendedName>
        <fullName evidence="6 15">tRNA (guanine-N(1)-)-methyltransferase</fullName>
        <ecNumber evidence="5 15">2.1.1.228</ecNumber>
    </recommendedName>
    <alternativeName>
        <fullName evidence="12 15">M1G-methyltransferase</fullName>
    </alternativeName>
    <alternativeName>
        <fullName evidence="13 15">tRNA [GM37] methyltransferase</fullName>
    </alternativeName>
</protein>
<dbReference type="SUPFAM" id="SSF75217">
    <property type="entry name" value="alpha/beta knot"/>
    <property type="match status" value="1"/>
</dbReference>
<dbReference type="InterPro" id="IPR023148">
    <property type="entry name" value="tRNA_m1G_MeTrfase_C_sf"/>
</dbReference>
<dbReference type="InterPro" id="IPR002649">
    <property type="entry name" value="tRNA_m1G_MeTrfase_TrmD"/>
</dbReference>
<reference evidence="20" key="1">
    <citation type="submission" date="2017-09" db="EMBL/GenBank/DDBJ databases">
        <title>Depth-based differentiation of microbial function through sediment-hosted aquifers and enrichment of novel symbionts in the deep terrestrial subsurface.</title>
        <authorList>
            <person name="Probst A.J."/>
            <person name="Ladd B."/>
            <person name="Jarett J.K."/>
            <person name="Geller-Mcgrath D.E."/>
            <person name="Sieber C.M.K."/>
            <person name="Emerson J.B."/>
            <person name="Anantharaman K."/>
            <person name="Thomas B.C."/>
            <person name="Malmstrom R."/>
            <person name="Stieglmeier M."/>
            <person name="Klingl A."/>
            <person name="Woyke T."/>
            <person name="Ryan C.M."/>
            <person name="Banfield J.F."/>
        </authorList>
    </citation>
    <scope>NUCLEOTIDE SEQUENCE [LARGE SCALE GENOMIC DNA]</scope>
</reference>
<evidence type="ECO:0000256" key="11">
    <source>
        <dbReference type="ARBA" id="ARBA00022694"/>
    </source>
</evidence>
<dbReference type="GO" id="GO:0002939">
    <property type="term" value="P:tRNA N1-guanine methylation"/>
    <property type="evidence" value="ECO:0007669"/>
    <property type="project" value="TreeGrafter"/>
</dbReference>
<dbReference type="PIRSF" id="PIRSF000386">
    <property type="entry name" value="tRNA_mtase"/>
    <property type="match status" value="1"/>
</dbReference>
<evidence type="ECO:0000256" key="2">
    <source>
        <dbReference type="ARBA" id="ARBA00004496"/>
    </source>
</evidence>
<dbReference type="Gene3D" id="1.10.1270.20">
    <property type="entry name" value="tRNA(m1g37)methyltransferase, domain 2"/>
    <property type="match status" value="1"/>
</dbReference>
<dbReference type="PANTHER" id="PTHR46417:SF1">
    <property type="entry name" value="TRNA (GUANINE-N(1)-)-METHYLTRANSFERASE"/>
    <property type="match status" value="1"/>
</dbReference>
<dbReference type="InterPro" id="IPR029028">
    <property type="entry name" value="Alpha/beta_knot_MTases"/>
</dbReference>
<dbReference type="NCBIfam" id="TIGR00088">
    <property type="entry name" value="trmD"/>
    <property type="match status" value="1"/>
</dbReference>
<feature type="binding site" evidence="15 16">
    <location>
        <begin position="156"/>
        <end position="161"/>
    </location>
    <ligand>
        <name>S-adenosyl-L-methionine</name>
        <dbReference type="ChEBI" id="CHEBI:59789"/>
    </ligand>
</feature>
<dbReference type="GO" id="GO:0052906">
    <property type="term" value="F:tRNA (guanine(37)-N1)-methyltransferase activity"/>
    <property type="evidence" value="ECO:0007669"/>
    <property type="project" value="UniProtKB-UniRule"/>
</dbReference>
<dbReference type="InterPro" id="IPR016009">
    <property type="entry name" value="tRNA_MeTrfase_TRMD/TRM10"/>
</dbReference>
<sequence>MHFFLLELRYMKFDVLTIFPQIFSAKDGYLNQSIIKRAQEKKLVQVKAHDIRKFSKDRHKKVDDRPFGGGAGMVLLFEPIARAVQKVRIRNQESRIKNGAKAKKTRTILFSTRGKKFTNKEAKRLAKYDQLVLICGRYEGVDERVVKTVADEEISIGDYVLTGGELAAMVVIDSVSRQIPGVLGKKESLEEEQGSYPTYTRPEIIELKVKSKKGKEEKTKGKKLIVPKVLLSGNHKEISKWREKFGNK</sequence>
<name>A0A2H0UPQ9_9BACT</name>
<keyword evidence="10 15" id="KW-0949">S-adenosyl-L-methionine</keyword>
<evidence type="ECO:0000256" key="3">
    <source>
        <dbReference type="ARBA" id="ARBA00007630"/>
    </source>
</evidence>
<comment type="subcellular location">
    <subcellularLocation>
        <location evidence="2 15 17">Cytoplasm</location>
    </subcellularLocation>
</comment>
<evidence type="ECO:0000256" key="9">
    <source>
        <dbReference type="ARBA" id="ARBA00022679"/>
    </source>
</evidence>
<evidence type="ECO:0000256" key="17">
    <source>
        <dbReference type="RuleBase" id="RU003464"/>
    </source>
</evidence>
<dbReference type="NCBIfam" id="NF000648">
    <property type="entry name" value="PRK00026.1"/>
    <property type="match status" value="1"/>
</dbReference>
<dbReference type="Gene3D" id="3.40.1280.10">
    <property type="match status" value="1"/>
</dbReference>
<proteinExistence type="inferred from homology"/>
<evidence type="ECO:0000256" key="14">
    <source>
        <dbReference type="ARBA" id="ARBA00047783"/>
    </source>
</evidence>
<evidence type="ECO:0000256" key="12">
    <source>
        <dbReference type="ARBA" id="ARBA00029736"/>
    </source>
</evidence>
<comment type="catalytic activity">
    <reaction evidence="14 15 17">
        <text>guanosine(37) in tRNA + S-adenosyl-L-methionine = N(1)-methylguanosine(37) in tRNA + S-adenosyl-L-homocysteine + H(+)</text>
        <dbReference type="Rhea" id="RHEA:36899"/>
        <dbReference type="Rhea" id="RHEA-COMP:10145"/>
        <dbReference type="Rhea" id="RHEA-COMP:10147"/>
        <dbReference type="ChEBI" id="CHEBI:15378"/>
        <dbReference type="ChEBI" id="CHEBI:57856"/>
        <dbReference type="ChEBI" id="CHEBI:59789"/>
        <dbReference type="ChEBI" id="CHEBI:73542"/>
        <dbReference type="ChEBI" id="CHEBI:74269"/>
        <dbReference type="EC" id="2.1.1.228"/>
    </reaction>
</comment>
<dbReference type="Pfam" id="PF01746">
    <property type="entry name" value="tRNA_m1G_MT"/>
    <property type="match status" value="1"/>
</dbReference>
<evidence type="ECO:0000313" key="20">
    <source>
        <dbReference type="Proteomes" id="UP000229615"/>
    </source>
</evidence>
<accession>A0A2H0UPQ9</accession>
<dbReference type="EC" id="2.1.1.228" evidence="5 15"/>
<evidence type="ECO:0000256" key="10">
    <source>
        <dbReference type="ARBA" id="ARBA00022691"/>
    </source>
</evidence>
<dbReference type="Proteomes" id="UP000229615">
    <property type="component" value="Unassembled WGS sequence"/>
</dbReference>
<evidence type="ECO:0000256" key="6">
    <source>
        <dbReference type="ARBA" id="ARBA00014679"/>
    </source>
</evidence>
<dbReference type="EMBL" id="PFBB01000025">
    <property type="protein sequence ID" value="PIR88419.1"/>
    <property type="molecule type" value="Genomic_DNA"/>
</dbReference>
<evidence type="ECO:0000256" key="5">
    <source>
        <dbReference type="ARBA" id="ARBA00012807"/>
    </source>
</evidence>